<name>A0A559IDA9_9BACL</name>
<evidence type="ECO:0000256" key="1">
    <source>
        <dbReference type="ARBA" id="ARBA00008857"/>
    </source>
</evidence>
<evidence type="ECO:0000259" key="5">
    <source>
        <dbReference type="PROSITE" id="PS51898"/>
    </source>
</evidence>
<dbReference type="GO" id="GO:0003677">
    <property type="term" value="F:DNA binding"/>
    <property type="evidence" value="ECO:0007669"/>
    <property type="project" value="UniProtKB-UniRule"/>
</dbReference>
<comment type="similarity">
    <text evidence="1">Belongs to the 'phage' integrase family.</text>
</comment>
<dbReference type="InterPro" id="IPR011010">
    <property type="entry name" value="DNA_brk_join_enz"/>
</dbReference>
<gene>
    <name evidence="7" type="ORF">FPZ44_24875</name>
</gene>
<feature type="domain" description="Tyr recombinase" evidence="5">
    <location>
        <begin position="106"/>
        <end position="297"/>
    </location>
</feature>
<dbReference type="InterPro" id="IPR002104">
    <property type="entry name" value="Integrase_catalytic"/>
</dbReference>
<dbReference type="AlphaFoldDB" id="A0A559IDA9"/>
<dbReference type="PANTHER" id="PTHR30349">
    <property type="entry name" value="PHAGE INTEGRASE-RELATED"/>
    <property type="match status" value="1"/>
</dbReference>
<evidence type="ECO:0000313" key="7">
    <source>
        <dbReference type="EMBL" id="TVX85649.1"/>
    </source>
</evidence>
<keyword evidence="2 4" id="KW-0238">DNA-binding</keyword>
<feature type="domain" description="Core-binding (CB)" evidence="6">
    <location>
        <begin position="1"/>
        <end position="84"/>
    </location>
</feature>
<dbReference type="Pfam" id="PF00589">
    <property type="entry name" value="Phage_integrase"/>
    <property type="match status" value="1"/>
</dbReference>
<evidence type="ECO:0000256" key="4">
    <source>
        <dbReference type="PROSITE-ProRule" id="PRU01248"/>
    </source>
</evidence>
<dbReference type="InterPro" id="IPR050090">
    <property type="entry name" value="Tyrosine_recombinase_XerCD"/>
</dbReference>
<evidence type="ECO:0000256" key="2">
    <source>
        <dbReference type="ARBA" id="ARBA00023125"/>
    </source>
</evidence>
<dbReference type="PANTHER" id="PTHR30349:SF41">
    <property type="entry name" value="INTEGRASE_RECOMBINASE PROTEIN MJ0367-RELATED"/>
    <property type="match status" value="1"/>
</dbReference>
<dbReference type="GO" id="GO:0006310">
    <property type="term" value="P:DNA recombination"/>
    <property type="evidence" value="ECO:0007669"/>
    <property type="project" value="UniProtKB-KW"/>
</dbReference>
<evidence type="ECO:0000256" key="3">
    <source>
        <dbReference type="ARBA" id="ARBA00023172"/>
    </source>
</evidence>
<dbReference type="CDD" id="cd00397">
    <property type="entry name" value="DNA_BRE_C"/>
    <property type="match status" value="1"/>
</dbReference>
<dbReference type="PROSITE" id="PS51900">
    <property type="entry name" value="CB"/>
    <property type="match status" value="1"/>
</dbReference>
<comment type="caution">
    <text evidence="7">The sequence shown here is derived from an EMBL/GenBank/DDBJ whole genome shotgun (WGS) entry which is preliminary data.</text>
</comment>
<dbReference type="Proteomes" id="UP000318102">
    <property type="component" value="Unassembled WGS sequence"/>
</dbReference>
<dbReference type="InterPro" id="IPR044068">
    <property type="entry name" value="CB"/>
</dbReference>
<keyword evidence="3" id="KW-0233">DNA recombination</keyword>
<accession>A0A559IDA9</accession>
<evidence type="ECO:0000313" key="8">
    <source>
        <dbReference type="Proteomes" id="UP000318102"/>
    </source>
</evidence>
<proteinExistence type="inferred from homology"/>
<sequence length="301" mass="34925">MDDFKNHLDMNSKDPSTIDAYIRVMRQFMEWLLQRPGSGGRFQTDLLTKNALQTFINELEDQGYSVSHRNRVKTVVGQFANWMLEEKGIHVKNPSKNIVIPPQEQLAPRELSLDQRYILKNLIERAGDERSAAMFALGYWAACRSSDVTNFLVRNADIGPKIGVITVGHKAGKMRKLDILNEVRGPLYNYLKSETRKFPDSPFVFTSKRSERLTENGLHRWFNKIKTDSRKDEWILIEDITFHDLRHDFAHRARKAGWKLEEIALYLGHINNQGTAAIQSTVRYTQPTREQLKRRLLDIKG</sequence>
<dbReference type="InterPro" id="IPR013762">
    <property type="entry name" value="Integrase-like_cat_sf"/>
</dbReference>
<protein>
    <submittedName>
        <fullName evidence="7">Tyrosine-type recombinase/integrase</fullName>
    </submittedName>
</protein>
<dbReference type="OrthoDB" id="184666at2"/>
<evidence type="ECO:0000259" key="6">
    <source>
        <dbReference type="PROSITE" id="PS51900"/>
    </source>
</evidence>
<keyword evidence="8" id="KW-1185">Reference proteome</keyword>
<organism evidence="7 8">
    <name type="scientific">Paenibacillus agilis</name>
    <dbReference type="NCBI Taxonomy" id="3020863"/>
    <lineage>
        <taxon>Bacteria</taxon>
        <taxon>Bacillati</taxon>
        <taxon>Bacillota</taxon>
        <taxon>Bacilli</taxon>
        <taxon>Bacillales</taxon>
        <taxon>Paenibacillaceae</taxon>
        <taxon>Paenibacillus</taxon>
    </lineage>
</organism>
<dbReference type="Gene3D" id="1.10.443.10">
    <property type="entry name" value="Intergrase catalytic core"/>
    <property type="match status" value="1"/>
</dbReference>
<dbReference type="EMBL" id="VNJK01000007">
    <property type="protein sequence ID" value="TVX85649.1"/>
    <property type="molecule type" value="Genomic_DNA"/>
</dbReference>
<dbReference type="InterPro" id="IPR010998">
    <property type="entry name" value="Integrase_recombinase_N"/>
</dbReference>
<dbReference type="Gene3D" id="1.10.150.130">
    <property type="match status" value="1"/>
</dbReference>
<reference evidence="7 8" key="1">
    <citation type="submission" date="2019-07" db="EMBL/GenBank/DDBJ databases">
        <authorList>
            <person name="Kim J."/>
        </authorList>
    </citation>
    <scope>NUCLEOTIDE SEQUENCE [LARGE SCALE GENOMIC DNA]</scope>
    <source>
        <strain evidence="7 8">N4</strain>
    </source>
</reference>
<dbReference type="PROSITE" id="PS51898">
    <property type="entry name" value="TYR_RECOMBINASE"/>
    <property type="match status" value="1"/>
</dbReference>
<dbReference type="GO" id="GO:0015074">
    <property type="term" value="P:DNA integration"/>
    <property type="evidence" value="ECO:0007669"/>
    <property type="project" value="InterPro"/>
</dbReference>
<dbReference type="SUPFAM" id="SSF56349">
    <property type="entry name" value="DNA breaking-rejoining enzymes"/>
    <property type="match status" value="1"/>
</dbReference>